<gene>
    <name evidence="1" type="ORF">MiSe_36470</name>
</gene>
<comment type="caution">
    <text evidence="1">The sequence shown here is derived from an EMBL/GenBank/DDBJ whole genome shotgun (WGS) entry which is preliminary data.</text>
</comment>
<evidence type="ECO:0000313" key="1">
    <source>
        <dbReference type="EMBL" id="GET38887.1"/>
    </source>
</evidence>
<dbReference type="Proteomes" id="UP001050975">
    <property type="component" value="Unassembled WGS sequence"/>
</dbReference>
<name>A0AAV3XET9_9CYAN</name>
<protein>
    <submittedName>
        <fullName evidence="1">Uncharacterized protein</fullName>
    </submittedName>
</protein>
<proteinExistence type="predicted"/>
<keyword evidence="2" id="KW-1185">Reference proteome</keyword>
<reference evidence="1" key="1">
    <citation type="submission" date="2019-10" db="EMBL/GenBank/DDBJ databases">
        <title>Draft genome sequece of Microseira wollei NIES-4236.</title>
        <authorList>
            <person name="Yamaguchi H."/>
            <person name="Suzuki S."/>
            <person name="Kawachi M."/>
        </authorList>
    </citation>
    <scope>NUCLEOTIDE SEQUENCE</scope>
    <source>
        <strain evidence="1">NIES-4236</strain>
    </source>
</reference>
<accession>A0AAV3XET9</accession>
<dbReference type="AlphaFoldDB" id="A0AAV3XET9"/>
<dbReference type="RefSeq" id="WP_226583424.1">
    <property type="nucleotide sequence ID" value="NZ_BLAY01000054.1"/>
</dbReference>
<organism evidence="1 2">
    <name type="scientific">Microseira wollei NIES-4236</name>
    <dbReference type="NCBI Taxonomy" id="2530354"/>
    <lineage>
        <taxon>Bacteria</taxon>
        <taxon>Bacillati</taxon>
        <taxon>Cyanobacteriota</taxon>
        <taxon>Cyanophyceae</taxon>
        <taxon>Oscillatoriophycideae</taxon>
        <taxon>Aerosakkonematales</taxon>
        <taxon>Aerosakkonemataceae</taxon>
        <taxon>Microseira</taxon>
    </lineage>
</organism>
<sequence length="136" mass="15432">MNAQETSNTWVIYRLLPNLQRLPVAQFRSRNDAESSLKIIRQMLPDAQLILAFEVSWENPTPNIAQVSAKKPNLSAPVNREMLKILIISSRKVVNRTIHSLHHANFAQVSDWSPIVPTQNPSEVMSILVKYFAVDS</sequence>
<dbReference type="EMBL" id="BLAY01000054">
    <property type="protein sequence ID" value="GET38887.1"/>
    <property type="molecule type" value="Genomic_DNA"/>
</dbReference>
<evidence type="ECO:0000313" key="2">
    <source>
        <dbReference type="Proteomes" id="UP001050975"/>
    </source>
</evidence>